<name>A0A1F5SMG6_9BACT</name>
<keyword evidence="1" id="KW-1133">Transmembrane helix</keyword>
<evidence type="ECO:0000313" key="3">
    <source>
        <dbReference type="Proteomes" id="UP000178367"/>
    </source>
</evidence>
<dbReference type="AlphaFoldDB" id="A0A1F5SMG6"/>
<organism evidence="2 3">
    <name type="scientific">Candidatus Falkowbacteria bacterium RIFOXYA2_FULL_47_19</name>
    <dbReference type="NCBI Taxonomy" id="1797994"/>
    <lineage>
        <taxon>Bacteria</taxon>
        <taxon>Candidatus Falkowiibacteriota</taxon>
    </lineage>
</organism>
<evidence type="ECO:0008006" key="4">
    <source>
        <dbReference type="Google" id="ProtNLM"/>
    </source>
</evidence>
<evidence type="ECO:0000256" key="1">
    <source>
        <dbReference type="SAM" id="Phobius"/>
    </source>
</evidence>
<gene>
    <name evidence="2" type="ORF">A2227_04670</name>
</gene>
<proteinExistence type="predicted"/>
<accession>A0A1F5SMG6</accession>
<dbReference type="STRING" id="1797994.A2227_04670"/>
<dbReference type="Pfam" id="PF10066">
    <property type="entry name" value="DUF2304"/>
    <property type="match status" value="1"/>
</dbReference>
<reference evidence="2 3" key="1">
    <citation type="journal article" date="2016" name="Nat. Commun.">
        <title>Thousands of microbial genomes shed light on interconnected biogeochemical processes in an aquifer system.</title>
        <authorList>
            <person name="Anantharaman K."/>
            <person name="Brown C.T."/>
            <person name="Hug L.A."/>
            <person name="Sharon I."/>
            <person name="Castelle C.J."/>
            <person name="Probst A.J."/>
            <person name="Thomas B.C."/>
            <person name="Singh A."/>
            <person name="Wilkins M.J."/>
            <person name="Karaoz U."/>
            <person name="Brodie E.L."/>
            <person name="Williams K.H."/>
            <person name="Hubbard S.S."/>
            <person name="Banfield J.F."/>
        </authorList>
    </citation>
    <scope>NUCLEOTIDE SEQUENCE [LARGE SCALE GENOMIC DNA]</scope>
</reference>
<feature type="transmembrane region" description="Helical" evidence="1">
    <location>
        <begin position="5"/>
        <end position="20"/>
    </location>
</feature>
<dbReference type="Proteomes" id="UP000178367">
    <property type="component" value="Unassembled WGS sequence"/>
</dbReference>
<keyword evidence="1" id="KW-0812">Transmembrane</keyword>
<dbReference type="InterPro" id="IPR019277">
    <property type="entry name" value="DUF2304"/>
</dbReference>
<evidence type="ECO:0000313" key="2">
    <source>
        <dbReference type="EMBL" id="OGF27880.1"/>
    </source>
</evidence>
<comment type="caution">
    <text evidence="2">The sequence shown here is derived from an EMBL/GenBank/DDBJ whole genome shotgun (WGS) entry which is preliminary data.</text>
</comment>
<feature type="transmembrane region" description="Helical" evidence="1">
    <location>
        <begin position="32"/>
        <end position="49"/>
    </location>
</feature>
<feature type="transmembrane region" description="Helical" evidence="1">
    <location>
        <begin position="55"/>
        <end position="82"/>
    </location>
</feature>
<protein>
    <recommendedName>
        <fullName evidence="4">DUF2304 domain-containing protein</fullName>
    </recommendedName>
</protein>
<keyword evidence="1" id="KW-0472">Membrane</keyword>
<dbReference type="EMBL" id="MFGB01000005">
    <property type="protein sequence ID" value="OGF27880.1"/>
    <property type="molecule type" value="Genomic_DNA"/>
</dbReference>
<sequence length="112" mass="13257">MIQQILALLVIVFFISRLFWQKRKKQISGGEFLFWLIFWVMAAMSVLFLRKIDALVASLGFSGSGIEVLLYMAVAILFYFIFRLRLRLEKIEKNITLIIREMAHINYKQNDH</sequence>